<keyword evidence="3" id="KW-0489">Methyltransferase</keyword>
<dbReference type="GeneID" id="98146242"/>
<dbReference type="InterPro" id="IPR041698">
    <property type="entry name" value="Methyltransf_25"/>
</dbReference>
<dbReference type="Gene3D" id="1.10.220.160">
    <property type="match status" value="1"/>
</dbReference>
<dbReference type="InterPro" id="IPR001214">
    <property type="entry name" value="SET_dom"/>
</dbReference>
<dbReference type="SUPFAM" id="SSF53335">
    <property type="entry name" value="S-adenosyl-L-methionine-dependent methyltransferases"/>
    <property type="match status" value="1"/>
</dbReference>
<dbReference type="Gene3D" id="3.40.50.150">
    <property type="entry name" value="Vaccinia Virus protein VP39"/>
    <property type="match status" value="1"/>
</dbReference>
<sequence>MATKDWSAQQYLKFEAERTRPSHDLLAQVPLKSPKRVVDLGCGPGNSTAVLRAQYPDAHLTGMDSSPDMIRKARTTLPNVEFTVEDLRTYAPQESVDVFFSNAVFQWLPRNERLQVIRRLMESQPSGGVFALQVPDNLTEPSHAAMRETAMNGPWAQTLSTSGRDRFQSPQEIYDELKPICADVNIWHTHYYHSLENHEAMVEWVKGTGLRPFIDPLSPADKDSFLKSYLGRLEQVYPNLSQGTWSAGSVPHQIGNSYQIACFRHGDALQIHYVGFALASSRRGAHEAICMANNGIPIVGPRPRPIPRARKMPAPSESMLPWVHPYLAQSVHPIKGRQLQASRPIQRGEVLLIDPPYAIIPTPSPASPVDTTENPLLCSNPQCNRPVPQSTGTPCANRCTTHVAWCDDTCRATDEPRHLFECAWLSKYALSLRSKWGEYNFGMLWLIVRILARRYAPQTEVQSPDCDDDDDDDDDDRRTSSVPPESLLSNFKSGWEAIESLCGTTETWSHAQIREWGMLVKKYLSKSSIPHNLSNSDILALICREEANSFGLYPRETGIFPPASAPVGRGEQFGAAVYPRASIANHSCCPNVIHKPDKQCRMVFTAGRDIVAGEECCISYFDMTQYKELKERREHLQGLFRFKCGCPRCAAEDVPDEGTKWDAFPGFE</sequence>
<evidence type="ECO:0000256" key="1">
    <source>
        <dbReference type="SAM" id="MobiDB-lite"/>
    </source>
</evidence>
<dbReference type="Gene3D" id="1.10.150.290">
    <property type="entry name" value="S-adenosyl-L-methionine-dependent methyltransferases"/>
    <property type="match status" value="1"/>
</dbReference>
<organism evidence="3 4">
    <name type="scientific">Aspergillus lucknowensis</name>
    <dbReference type="NCBI Taxonomy" id="176173"/>
    <lineage>
        <taxon>Eukaryota</taxon>
        <taxon>Fungi</taxon>
        <taxon>Dikarya</taxon>
        <taxon>Ascomycota</taxon>
        <taxon>Pezizomycotina</taxon>
        <taxon>Eurotiomycetes</taxon>
        <taxon>Eurotiomycetidae</taxon>
        <taxon>Eurotiales</taxon>
        <taxon>Aspergillaceae</taxon>
        <taxon>Aspergillus</taxon>
        <taxon>Aspergillus subgen. Nidulantes</taxon>
    </lineage>
</organism>
<evidence type="ECO:0000313" key="3">
    <source>
        <dbReference type="EMBL" id="KAL2867624.1"/>
    </source>
</evidence>
<dbReference type="Proteomes" id="UP001610432">
    <property type="component" value="Unassembled WGS sequence"/>
</dbReference>
<keyword evidence="3" id="KW-0808">Transferase</keyword>
<dbReference type="Gene3D" id="6.10.140.2220">
    <property type="match status" value="1"/>
</dbReference>
<dbReference type="RefSeq" id="XP_070886603.1">
    <property type="nucleotide sequence ID" value="XM_071031170.1"/>
</dbReference>
<dbReference type="CDD" id="cd02440">
    <property type="entry name" value="AdoMet_MTases"/>
    <property type="match status" value="1"/>
</dbReference>
<dbReference type="NCBIfam" id="NF002463">
    <property type="entry name" value="PRK01683.1"/>
    <property type="match status" value="1"/>
</dbReference>
<dbReference type="Gene3D" id="2.170.270.10">
    <property type="entry name" value="SET domain"/>
    <property type="match status" value="1"/>
</dbReference>
<dbReference type="Pfam" id="PF00856">
    <property type="entry name" value="SET"/>
    <property type="match status" value="1"/>
</dbReference>
<gene>
    <name evidence="3" type="ORF">BJX67DRAFT_371943</name>
</gene>
<feature type="domain" description="SET" evidence="2">
    <location>
        <begin position="323"/>
        <end position="621"/>
    </location>
</feature>
<dbReference type="Pfam" id="PF13649">
    <property type="entry name" value="Methyltransf_25"/>
    <property type="match status" value="1"/>
</dbReference>
<dbReference type="PANTHER" id="PTHR12197">
    <property type="entry name" value="HISTONE-LYSINE N-METHYLTRANSFERASE SMYD"/>
    <property type="match status" value="1"/>
</dbReference>
<feature type="compositionally biased region" description="Acidic residues" evidence="1">
    <location>
        <begin position="465"/>
        <end position="475"/>
    </location>
</feature>
<dbReference type="EMBL" id="JBFXLQ010000018">
    <property type="protein sequence ID" value="KAL2867624.1"/>
    <property type="molecule type" value="Genomic_DNA"/>
</dbReference>
<dbReference type="PANTHER" id="PTHR12197:SF292">
    <property type="entry name" value="SET DOMAIN-CONTAINING PROTEIN"/>
    <property type="match status" value="1"/>
</dbReference>
<dbReference type="GO" id="GO:0032259">
    <property type="term" value="P:methylation"/>
    <property type="evidence" value="ECO:0007669"/>
    <property type="project" value="UniProtKB-KW"/>
</dbReference>
<accession>A0ABR4LSY0</accession>
<dbReference type="InterPro" id="IPR050869">
    <property type="entry name" value="H3K4_H4K5_MeTrfase"/>
</dbReference>
<dbReference type="InterPro" id="IPR029063">
    <property type="entry name" value="SAM-dependent_MTases_sf"/>
</dbReference>
<reference evidence="3 4" key="1">
    <citation type="submission" date="2024-07" db="EMBL/GenBank/DDBJ databases">
        <title>Section-level genome sequencing and comparative genomics of Aspergillus sections Usti and Cavernicolus.</title>
        <authorList>
            <consortium name="Lawrence Berkeley National Laboratory"/>
            <person name="Nybo J.L."/>
            <person name="Vesth T.C."/>
            <person name="Theobald S."/>
            <person name="Frisvad J.C."/>
            <person name="Larsen T.O."/>
            <person name="Kjaerboelling I."/>
            <person name="Rothschild-Mancinelli K."/>
            <person name="Lyhne E.K."/>
            <person name="Kogle M.E."/>
            <person name="Barry K."/>
            <person name="Clum A."/>
            <person name="Na H."/>
            <person name="Ledsgaard L."/>
            <person name="Lin J."/>
            <person name="Lipzen A."/>
            <person name="Kuo A."/>
            <person name="Riley R."/>
            <person name="Mondo S."/>
            <person name="Labutti K."/>
            <person name="Haridas S."/>
            <person name="Pangalinan J."/>
            <person name="Salamov A.A."/>
            <person name="Simmons B.A."/>
            <person name="Magnuson J.K."/>
            <person name="Chen J."/>
            <person name="Drula E."/>
            <person name="Henrissat B."/>
            <person name="Wiebenga A."/>
            <person name="Lubbers R.J."/>
            <person name="Gomes A.C."/>
            <person name="Macurrencykelacurrency M.R."/>
            <person name="Stajich J."/>
            <person name="Grigoriev I.V."/>
            <person name="Mortensen U.H."/>
            <person name="De Vries R.P."/>
            <person name="Baker S.E."/>
            <person name="Andersen M.R."/>
        </authorList>
    </citation>
    <scope>NUCLEOTIDE SEQUENCE [LARGE SCALE GENOMIC DNA]</scope>
    <source>
        <strain evidence="3 4">CBS 449.75</strain>
    </source>
</reference>
<evidence type="ECO:0000259" key="2">
    <source>
        <dbReference type="PROSITE" id="PS50280"/>
    </source>
</evidence>
<comment type="caution">
    <text evidence="3">The sequence shown here is derived from an EMBL/GenBank/DDBJ whole genome shotgun (WGS) entry which is preliminary data.</text>
</comment>
<dbReference type="InterPro" id="IPR023149">
    <property type="entry name" value="Trans_acon_MeTrfase_C"/>
</dbReference>
<proteinExistence type="predicted"/>
<feature type="region of interest" description="Disordered" evidence="1">
    <location>
        <begin position="460"/>
        <end position="486"/>
    </location>
</feature>
<dbReference type="GO" id="GO:0008168">
    <property type="term" value="F:methyltransferase activity"/>
    <property type="evidence" value="ECO:0007669"/>
    <property type="project" value="UniProtKB-KW"/>
</dbReference>
<name>A0ABR4LSY0_9EURO</name>
<dbReference type="PROSITE" id="PS50280">
    <property type="entry name" value="SET"/>
    <property type="match status" value="1"/>
</dbReference>
<evidence type="ECO:0000313" key="4">
    <source>
        <dbReference type="Proteomes" id="UP001610432"/>
    </source>
</evidence>
<dbReference type="CDD" id="cd20071">
    <property type="entry name" value="SET_SMYD"/>
    <property type="match status" value="1"/>
</dbReference>
<dbReference type="SUPFAM" id="SSF82199">
    <property type="entry name" value="SET domain"/>
    <property type="match status" value="1"/>
</dbReference>
<dbReference type="InterPro" id="IPR046341">
    <property type="entry name" value="SET_dom_sf"/>
</dbReference>
<protein>
    <submittedName>
        <fullName evidence="3">S-adenosyl-L-methionine-dependent methyltransferase</fullName>
    </submittedName>
</protein>
<keyword evidence="4" id="KW-1185">Reference proteome</keyword>